<keyword evidence="4 10" id="KW-0808">Transferase</keyword>
<dbReference type="SUPFAM" id="SSF56024">
    <property type="entry name" value="Phospholipase D/nuclease"/>
    <property type="match status" value="1"/>
</dbReference>
<dbReference type="PROSITE" id="PS50035">
    <property type="entry name" value="PLD"/>
    <property type="match status" value="1"/>
</dbReference>
<evidence type="ECO:0000256" key="7">
    <source>
        <dbReference type="ARBA" id="ARBA00023209"/>
    </source>
</evidence>
<gene>
    <name evidence="12" type="ORF">AXG93_1247s1060</name>
</gene>
<keyword evidence="10" id="KW-0547">Nucleotide-binding</keyword>
<dbReference type="UniPathway" id="UPA00084">
    <property type="reaction ID" value="UER00503"/>
</dbReference>
<dbReference type="Gene3D" id="3.30.870.10">
    <property type="entry name" value="Endonuclease Chain A"/>
    <property type="match status" value="2"/>
</dbReference>
<dbReference type="CDD" id="cd09137">
    <property type="entry name" value="PLDc_PGS1_euk_2"/>
    <property type="match status" value="1"/>
</dbReference>
<dbReference type="GO" id="GO:0032049">
    <property type="term" value="P:cardiolipin biosynthetic process"/>
    <property type="evidence" value="ECO:0007669"/>
    <property type="project" value="InterPro"/>
</dbReference>
<dbReference type="InterPro" id="IPR016270">
    <property type="entry name" value="PGS1"/>
</dbReference>
<keyword evidence="10" id="KW-0067">ATP-binding</keyword>
<dbReference type="InterPro" id="IPR001736">
    <property type="entry name" value="PLipase_D/transphosphatidylase"/>
</dbReference>
<name>A0A176WNU9_MARPO</name>
<reference evidence="12" key="1">
    <citation type="submission" date="2016-03" db="EMBL/GenBank/DDBJ databases">
        <title>Mechanisms controlling the formation of the plant cell surface in tip-growing cells are functionally conserved among land plants.</title>
        <authorList>
            <person name="Honkanen S."/>
            <person name="Jones V.A."/>
            <person name="Morieri G."/>
            <person name="Champion C."/>
            <person name="Hetherington A.J."/>
            <person name="Kelly S."/>
            <person name="Saint-Marcoux D."/>
            <person name="Proust H."/>
            <person name="Prescott H."/>
            <person name="Dolan L."/>
        </authorList>
    </citation>
    <scope>NUCLEOTIDE SEQUENCE [LARGE SCALE GENOMIC DNA]</scope>
    <source>
        <tissue evidence="12">Whole gametophyte</tissue>
    </source>
</reference>
<keyword evidence="8 10" id="KW-1208">Phospholipid metabolism</keyword>
<evidence type="ECO:0000256" key="10">
    <source>
        <dbReference type="RuleBase" id="RU365024"/>
    </source>
</evidence>
<dbReference type="PANTHER" id="PTHR12586:SF1">
    <property type="entry name" value="CDP-DIACYLGLYCEROL--GLYCEROL-3-PHOSPHATE 3-PHOSPHATIDYLTRANSFERASE, MITOCHONDRIAL"/>
    <property type="match status" value="1"/>
</dbReference>
<keyword evidence="3 10" id="KW-0444">Lipid biosynthesis</keyword>
<dbReference type="PANTHER" id="PTHR12586">
    <property type="entry name" value="CDP-DIACYLGLYCEROL--SERINE O-PHOSPHATIDYLTRANSFERASE"/>
    <property type="match status" value="1"/>
</dbReference>
<evidence type="ECO:0000313" key="12">
    <source>
        <dbReference type="EMBL" id="OAE34534.1"/>
    </source>
</evidence>
<dbReference type="GO" id="GO:0005524">
    <property type="term" value="F:ATP binding"/>
    <property type="evidence" value="ECO:0007669"/>
    <property type="project" value="UniProtKB-KW"/>
</dbReference>
<accession>A0A176WNU9</accession>
<evidence type="ECO:0000313" key="13">
    <source>
        <dbReference type="Proteomes" id="UP000077202"/>
    </source>
</evidence>
<evidence type="ECO:0000256" key="6">
    <source>
        <dbReference type="ARBA" id="ARBA00023098"/>
    </source>
</evidence>
<comment type="caution">
    <text evidence="12">The sequence shown here is derived from an EMBL/GenBank/DDBJ whole genome shotgun (WGS) entry which is preliminary data.</text>
</comment>
<comment type="catalytic activity">
    <reaction evidence="9 10">
        <text>a CDP-1,2-diacyl-sn-glycerol + sn-glycerol 3-phosphate = a 1,2-diacyl-sn-glycero-3-phospho-(1'-sn-glycero-3'-phosphate) + CMP + H(+)</text>
        <dbReference type="Rhea" id="RHEA:12593"/>
        <dbReference type="ChEBI" id="CHEBI:15378"/>
        <dbReference type="ChEBI" id="CHEBI:57597"/>
        <dbReference type="ChEBI" id="CHEBI:58332"/>
        <dbReference type="ChEBI" id="CHEBI:60110"/>
        <dbReference type="ChEBI" id="CHEBI:60377"/>
        <dbReference type="EC" id="2.7.8.5"/>
    </reaction>
</comment>
<dbReference type="PIRSF" id="PIRSF000850">
    <property type="entry name" value="Phospholipase_D_PSS"/>
    <property type="match status" value="1"/>
</dbReference>
<protein>
    <recommendedName>
        <fullName evidence="10">CDP-diacylglycerol--glycerol-3-phosphate 3-phosphatidyltransferase</fullName>
        <ecNumber evidence="10">2.7.8.5</ecNumber>
    </recommendedName>
</protein>
<sequence>MGPLARKIVTEQCSRSLSALLPRLWTPPWGLQQRRAASSSAAGLDGCGDEHQRLLDALSGSAKMIPVKGDHVSLLHTPGDFYEAIKEGIRNSRRRVVMASLYIGTGKLEAELLDVVADALVENPALRVTMLFDALRATRPTHGSADCFTSSAAMLSSLLLSKSAKWRQRKSFEDGERLKVSLYRTPDLTKTLQWLLPARVNEVVGVCHLKAFVFDDDVLMTGANMSSSYFTDRQDRYIWFRNSPSLANHFSSLIDVVSSYSFSLGSDEKLLPKKVFDTKDRDGFCAQMGSSVQGLMDAPPAEVNTAEKEKENEEDWDTFCFPTIQMGPLGIRQDEDCTVALLKGLPSGTLLQLASPYFNLTPDYEDVLLEVAEQNIVEILTASPKANGFYGSAGISGLIPRAYSLLEQNLYERSRHRDVALQGKDSYDLKNGLSIYEYERSGWTFHAKGLWCTLPGDIHGPSVTLVGSSNFGYRSRDRDLEAQVFLMTSNPRLRGQLKFERDALFSRAVKVNSSSFLDAERAGGYVAAKASQMVRSWL</sequence>
<organism evidence="12 13">
    <name type="scientific">Marchantia polymorpha subsp. ruderalis</name>
    <dbReference type="NCBI Taxonomy" id="1480154"/>
    <lineage>
        <taxon>Eukaryota</taxon>
        <taxon>Viridiplantae</taxon>
        <taxon>Streptophyta</taxon>
        <taxon>Embryophyta</taxon>
        <taxon>Marchantiophyta</taxon>
        <taxon>Marchantiopsida</taxon>
        <taxon>Marchantiidae</taxon>
        <taxon>Marchantiales</taxon>
        <taxon>Marchantiaceae</taxon>
        <taxon>Marchantia</taxon>
    </lineage>
</organism>
<dbReference type="EMBL" id="LVLJ01000388">
    <property type="protein sequence ID" value="OAE34534.1"/>
    <property type="molecule type" value="Genomic_DNA"/>
</dbReference>
<dbReference type="Proteomes" id="UP000077202">
    <property type="component" value="Unassembled WGS sequence"/>
</dbReference>
<feature type="domain" description="PLD phosphodiesterase" evidence="11">
    <location>
        <begin position="203"/>
        <end position="229"/>
    </location>
</feature>
<comment type="subcellular location">
    <subcellularLocation>
        <location evidence="10">Mitochondrion</location>
    </subcellularLocation>
</comment>
<evidence type="ECO:0000256" key="8">
    <source>
        <dbReference type="ARBA" id="ARBA00023264"/>
    </source>
</evidence>
<dbReference type="GO" id="GO:0005739">
    <property type="term" value="C:mitochondrion"/>
    <property type="evidence" value="ECO:0007669"/>
    <property type="project" value="UniProtKB-SubCell"/>
</dbReference>
<proteinExistence type="inferred from homology"/>
<dbReference type="GO" id="GO:0008444">
    <property type="term" value="F:CDP-diacylglycerol-glycerol-3-phosphate 3-phosphatidyltransferase activity"/>
    <property type="evidence" value="ECO:0007669"/>
    <property type="project" value="UniProtKB-EC"/>
</dbReference>
<comment type="similarity">
    <text evidence="2 10">Belongs to the CDP-alcohol phosphatidyltransferase class-II family.</text>
</comment>
<evidence type="ECO:0000256" key="3">
    <source>
        <dbReference type="ARBA" id="ARBA00022516"/>
    </source>
</evidence>
<keyword evidence="13" id="KW-1185">Reference proteome</keyword>
<dbReference type="AlphaFoldDB" id="A0A176WNU9"/>
<keyword evidence="7 10" id="KW-0594">Phospholipid biosynthesis</keyword>
<dbReference type="CDD" id="cd09135">
    <property type="entry name" value="PLDc_PGS1_euk_1"/>
    <property type="match status" value="1"/>
</dbReference>
<comment type="function">
    <text evidence="10">Functions in the biosynthesis of the anionic phospholipids phosphatidylglycerol and cardiolipin.</text>
</comment>
<evidence type="ECO:0000256" key="4">
    <source>
        <dbReference type="ARBA" id="ARBA00022679"/>
    </source>
</evidence>
<evidence type="ECO:0000256" key="5">
    <source>
        <dbReference type="ARBA" id="ARBA00022737"/>
    </source>
</evidence>
<keyword evidence="6 10" id="KW-0443">Lipid metabolism</keyword>
<evidence type="ECO:0000256" key="2">
    <source>
        <dbReference type="ARBA" id="ARBA00010682"/>
    </source>
</evidence>
<dbReference type="EC" id="2.7.8.5" evidence="10"/>
<evidence type="ECO:0000256" key="9">
    <source>
        <dbReference type="ARBA" id="ARBA00048586"/>
    </source>
</evidence>
<keyword evidence="10" id="KW-0496">Mitochondrion</keyword>
<keyword evidence="5" id="KW-0677">Repeat</keyword>
<evidence type="ECO:0000259" key="11">
    <source>
        <dbReference type="PROSITE" id="PS50035"/>
    </source>
</evidence>
<comment type="pathway">
    <text evidence="1 10">Phospholipid metabolism; phosphatidylglycerol biosynthesis; phosphatidylglycerol from CDP-diacylglycerol: step 1/2.</text>
</comment>
<evidence type="ECO:0000256" key="1">
    <source>
        <dbReference type="ARBA" id="ARBA00005042"/>
    </source>
</evidence>